<name>A0A0K0FYZ0_STRVS</name>
<accession>A0A0K0FYZ0</accession>
<dbReference type="InterPro" id="IPR012292">
    <property type="entry name" value="Globin/Proto"/>
</dbReference>
<evidence type="ECO:0000256" key="1">
    <source>
        <dbReference type="SAM" id="MobiDB-lite"/>
    </source>
</evidence>
<dbReference type="InterPro" id="IPR000971">
    <property type="entry name" value="Globin"/>
</dbReference>
<protein>
    <submittedName>
        <fullName evidence="4">GLOBIN domain-containing protein</fullName>
    </submittedName>
</protein>
<dbReference type="WBParaSite" id="SVE_1766700.1">
    <property type="protein sequence ID" value="SVE_1766700.1"/>
    <property type="gene ID" value="SVE_1766700"/>
</dbReference>
<sequence>MGNNNSSKFQRLSKRCLPSSTMSSSVIVSNSEKRCADQSLKNKTKSMYELSTTVIETKNVRESKENSNHSLLVENKKNELVQNNINETIKYSSVNEKKKNKLNKRQVCRSQTVKIQLDENVLDIDKKNNSVRPLIKSSSKTMPIIHSSSALNFFSNLRSDNSSITTNNTDTQLPRKSSLRRKSSSKSKDKIDSSLSLIKKGLKKDAHPVSNLGREIIISCFENPHADLGQRVIGRLYEKRIDYQKFIISFGKQNMRVLADQLKLLMENVVANLDNVSTIENLSKSYGETHVDLKVFGFKPDFWVGLADSLTVECVILDQATHSPTDVVAAWSQLIATIFSNIRDGYYGALRLHRIASRKNMIAKQTLSSDISTSNLQKTNMEATSSSLISEQYSNEKYSNLSDLPKTLDNNNDARCNFIDFSHKKIIELTKNENQYTDNLLEETSNVCITSSKPTLTRRKAIND</sequence>
<dbReference type="SUPFAM" id="SSF46458">
    <property type="entry name" value="Globin-like"/>
    <property type="match status" value="1"/>
</dbReference>
<feature type="domain" description="Globin" evidence="2">
    <location>
        <begin position="208"/>
        <end position="347"/>
    </location>
</feature>
<dbReference type="GO" id="GO:0020037">
    <property type="term" value="F:heme binding"/>
    <property type="evidence" value="ECO:0007669"/>
    <property type="project" value="InterPro"/>
</dbReference>
<proteinExistence type="predicted"/>
<dbReference type="PROSITE" id="PS01033">
    <property type="entry name" value="GLOBIN"/>
    <property type="match status" value="1"/>
</dbReference>
<dbReference type="CDD" id="cd01040">
    <property type="entry name" value="Mb-like"/>
    <property type="match status" value="1"/>
</dbReference>
<dbReference type="AlphaFoldDB" id="A0A0K0FYZ0"/>
<dbReference type="InterPro" id="IPR009050">
    <property type="entry name" value="Globin-like_sf"/>
</dbReference>
<evidence type="ECO:0000313" key="4">
    <source>
        <dbReference type="WBParaSite" id="SVE_1766700.1"/>
    </source>
</evidence>
<dbReference type="InterPro" id="IPR044399">
    <property type="entry name" value="Mb-like_M"/>
</dbReference>
<dbReference type="Gene3D" id="1.10.490.10">
    <property type="entry name" value="Globins"/>
    <property type="match status" value="1"/>
</dbReference>
<organism evidence="3 4">
    <name type="scientific">Strongyloides venezuelensis</name>
    <name type="common">Threadworm</name>
    <dbReference type="NCBI Taxonomy" id="75913"/>
    <lineage>
        <taxon>Eukaryota</taxon>
        <taxon>Metazoa</taxon>
        <taxon>Ecdysozoa</taxon>
        <taxon>Nematoda</taxon>
        <taxon>Chromadorea</taxon>
        <taxon>Rhabditida</taxon>
        <taxon>Tylenchina</taxon>
        <taxon>Panagrolaimomorpha</taxon>
        <taxon>Strongyloidoidea</taxon>
        <taxon>Strongyloididae</taxon>
        <taxon>Strongyloides</taxon>
    </lineage>
</organism>
<reference evidence="3" key="1">
    <citation type="submission" date="2014-07" db="EMBL/GenBank/DDBJ databases">
        <authorList>
            <person name="Martin A.A"/>
            <person name="De Silva N."/>
        </authorList>
    </citation>
    <scope>NUCLEOTIDE SEQUENCE</scope>
</reference>
<dbReference type="GO" id="GO:0019825">
    <property type="term" value="F:oxygen binding"/>
    <property type="evidence" value="ECO:0007669"/>
    <property type="project" value="InterPro"/>
</dbReference>
<reference evidence="4" key="2">
    <citation type="submission" date="2015-08" db="UniProtKB">
        <authorList>
            <consortium name="WormBaseParasite"/>
        </authorList>
    </citation>
    <scope>IDENTIFICATION</scope>
</reference>
<evidence type="ECO:0000313" key="3">
    <source>
        <dbReference type="Proteomes" id="UP000035680"/>
    </source>
</evidence>
<keyword evidence="3" id="KW-1185">Reference proteome</keyword>
<dbReference type="STRING" id="75913.A0A0K0FYZ0"/>
<evidence type="ECO:0000259" key="2">
    <source>
        <dbReference type="PROSITE" id="PS01033"/>
    </source>
</evidence>
<feature type="region of interest" description="Disordered" evidence="1">
    <location>
        <begin position="164"/>
        <end position="191"/>
    </location>
</feature>
<dbReference type="Proteomes" id="UP000035680">
    <property type="component" value="Unassembled WGS sequence"/>
</dbReference>